<protein>
    <submittedName>
        <fullName evidence="1">Uncharacterized protein</fullName>
    </submittedName>
</protein>
<organism evidence="1 2">
    <name type="scientific">Thermogutta terrifontis</name>
    <dbReference type="NCBI Taxonomy" id="1331910"/>
    <lineage>
        <taxon>Bacteria</taxon>
        <taxon>Pseudomonadati</taxon>
        <taxon>Planctomycetota</taxon>
        <taxon>Planctomycetia</taxon>
        <taxon>Pirellulales</taxon>
        <taxon>Thermoguttaceae</taxon>
        <taxon>Thermogutta</taxon>
    </lineage>
</organism>
<sequence length="48" mass="5366">MLVRRPRPDLIGSVESHSGLRVRLANLRLTVTRLVLAVWAGEIAGFIR</sequence>
<dbReference type="Proteomes" id="UP000215086">
    <property type="component" value="Chromosome"/>
</dbReference>
<dbReference type="AlphaFoldDB" id="A0A286RKL5"/>
<gene>
    <name evidence="1" type="ORF">THTE_3881</name>
</gene>
<accession>A0A286RKL5</accession>
<evidence type="ECO:0000313" key="1">
    <source>
        <dbReference type="EMBL" id="ASV76482.1"/>
    </source>
</evidence>
<name>A0A286RKL5_9BACT</name>
<reference evidence="1 2" key="1">
    <citation type="journal article" name="Front. Microbiol.">
        <title>Sugar Metabolism of the First Thermophilic Planctomycete Thermogutta terrifontis: Comparative Genomic and Transcriptomic Approaches.</title>
        <authorList>
            <person name="Elcheninov A.G."/>
            <person name="Menzel P."/>
            <person name="Gudbergsdottir S.R."/>
            <person name="Slesarev A.I."/>
            <person name="Kadnikov V.V."/>
            <person name="Krogh A."/>
            <person name="Bonch-Osmolovskaya E.A."/>
            <person name="Peng X."/>
            <person name="Kublanov I.V."/>
        </authorList>
    </citation>
    <scope>NUCLEOTIDE SEQUENCE [LARGE SCALE GENOMIC DNA]</scope>
    <source>
        <strain evidence="1 2">R1</strain>
    </source>
</reference>
<proteinExistence type="predicted"/>
<keyword evidence="2" id="KW-1185">Reference proteome</keyword>
<dbReference type="EMBL" id="CP018477">
    <property type="protein sequence ID" value="ASV76482.1"/>
    <property type="molecule type" value="Genomic_DNA"/>
</dbReference>
<evidence type="ECO:0000313" key="2">
    <source>
        <dbReference type="Proteomes" id="UP000215086"/>
    </source>
</evidence>
<dbReference type="KEGG" id="ttf:THTE_3881"/>